<evidence type="ECO:0000313" key="2">
    <source>
        <dbReference type="EMBL" id="WTP87427.1"/>
    </source>
</evidence>
<organism evidence="2">
    <name type="scientific">Streptomyces sp. NBC_00180</name>
    <dbReference type="NCBI Taxonomy" id="2903632"/>
    <lineage>
        <taxon>Bacteria</taxon>
        <taxon>Bacillati</taxon>
        <taxon>Actinomycetota</taxon>
        <taxon>Actinomycetes</taxon>
        <taxon>Kitasatosporales</taxon>
        <taxon>Streptomycetaceae</taxon>
        <taxon>Streptomyces</taxon>
    </lineage>
</organism>
<protein>
    <recommendedName>
        <fullName evidence="3">Secreted protein</fullName>
    </recommendedName>
</protein>
<keyword evidence="1" id="KW-0732">Signal</keyword>
<evidence type="ECO:0008006" key="3">
    <source>
        <dbReference type="Google" id="ProtNLM"/>
    </source>
</evidence>
<feature type="signal peptide" evidence="1">
    <location>
        <begin position="1"/>
        <end position="27"/>
    </location>
</feature>
<dbReference type="AlphaFoldDB" id="A0AAU1HX72"/>
<gene>
    <name evidence="2" type="ORF">OG477_19520</name>
</gene>
<evidence type="ECO:0000256" key="1">
    <source>
        <dbReference type="SAM" id="SignalP"/>
    </source>
</evidence>
<dbReference type="EMBL" id="CP108140">
    <property type="protein sequence ID" value="WTP87427.1"/>
    <property type="molecule type" value="Genomic_DNA"/>
</dbReference>
<accession>A0AAU1HX72</accession>
<sequence length="157" mass="16758">MKRAGKSIGLAAAAVGVALFAASPASAMGMWEKVSTNSTWKCGATKQHTAVPGVGFQACMVFGTLNESDEAKSVLVVTNNSSKAISLEGSITQTWNGQTIDCQASVLQPGFTRGCYNHQVQIKCGRNTAYGDLRVNGVWNRTASKHHDWNPDPIWCP</sequence>
<name>A0AAU1HX72_9ACTN</name>
<proteinExistence type="predicted"/>
<reference evidence="2" key="1">
    <citation type="submission" date="2022-10" db="EMBL/GenBank/DDBJ databases">
        <title>The complete genomes of actinobacterial strains from the NBC collection.</title>
        <authorList>
            <person name="Joergensen T.S."/>
            <person name="Alvarez Arevalo M."/>
            <person name="Sterndorff E.B."/>
            <person name="Faurdal D."/>
            <person name="Vuksanovic O."/>
            <person name="Mourched A.-S."/>
            <person name="Charusanti P."/>
            <person name="Shaw S."/>
            <person name="Blin K."/>
            <person name="Weber T."/>
        </authorList>
    </citation>
    <scope>NUCLEOTIDE SEQUENCE</scope>
    <source>
        <strain evidence="2">NBC 00180</strain>
    </source>
</reference>
<feature type="chain" id="PRO_5043726158" description="Secreted protein" evidence="1">
    <location>
        <begin position="28"/>
        <end position="157"/>
    </location>
</feature>